<keyword evidence="2" id="KW-0472">Membrane</keyword>
<proteinExistence type="predicted"/>
<keyword evidence="4" id="KW-1185">Reference proteome</keyword>
<keyword evidence="2" id="KW-0812">Transmembrane</keyword>
<evidence type="ECO:0000256" key="1">
    <source>
        <dbReference type="SAM" id="MobiDB-lite"/>
    </source>
</evidence>
<evidence type="ECO:0000313" key="4">
    <source>
        <dbReference type="Proteomes" id="UP000001307"/>
    </source>
</evidence>
<keyword evidence="2" id="KW-1133">Transmembrane helix</keyword>
<gene>
    <name evidence="3" type="ORF">GSOID_T00013959001</name>
</gene>
<reference evidence="3" key="1">
    <citation type="journal article" date="2010" name="Science">
        <title>Plasticity of animal genome architecture unmasked by rapid evolution of a pelagic tunicate.</title>
        <authorList>
            <person name="Denoeud F."/>
            <person name="Henriet S."/>
            <person name="Mungpakdee S."/>
            <person name="Aury J.M."/>
            <person name="Da Silva C."/>
            <person name="Brinkmann H."/>
            <person name="Mikhaleva J."/>
            <person name="Olsen L.C."/>
            <person name="Jubin C."/>
            <person name="Canestro C."/>
            <person name="Bouquet J.M."/>
            <person name="Danks G."/>
            <person name="Poulain J."/>
            <person name="Campsteijn C."/>
            <person name="Adamski M."/>
            <person name="Cross I."/>
            <person name="Yadetie F."/>
            <person name="Muffato M."/>
            <person name="Louis A."/>
            <person name="Butcher S."/>
            <person name="Tsagkogeorga G."/>
            <person name="Konrad A."/>
            <person name="Singh S."/>
            <person name="Jensen M.F."/>
            <person name="Cong E.H."/>
            <person name="Eikeseth-Otteraa H."/>
            <person name="Noel B."/>
            <person name="Anthouard V."/>
            <person name="Porcel B.M."/>
            <person name="Kachouri-Lafond R."/>
            <person name="Nishino A."/>
            <person name="Ugolini M."/>
            <person name="Chourrout P."/>
            <person name="Nishida H."/>
            <person name="Aasland R."/>
            <person name="Huzurbazar S."/>
            <person name="Westhof E."/>
            <person name="Delsuc F."/>
            <person name="Lehrach H."/>
            <person name="Reinhardt R."/>
            <person name="Weissenbach J."/>
            <person name="Roy S.W."/>
            <person name="Artiguenave F."/>
            <person name="Postlethwait J.H."/>
            <person name="Manak J.R."/>
            <person name="Thompson E.M."/>
            <person name="Jaillon O."/>
            <person name="Du Pasquier L."/>
            <person name="Boudinot P."/>
            <person name="Liberles D.A."/>
            <person name="Volff J.N."/>
            <person name="Philippe H."/>
            <person name="Lenhard B."/>
            <person name="Roest Crollius H."/>
            <person name="Wincker P."/>
            <person name="Chourrout D."/>
        </authorList>
    </citation>
    <scope>NUCLEOTIDE SEQUENCE [LARGE SCALE GENOMIC DNA]</scope>
</reference>
<feature type="region of interest" description="Disordered" evidence="1">
    <location>
        <begin position="1"/>
        <end position="21"/>
    </location>
</feature>
<dbReference type="InParanoid" id="E4Y1B0"/>
<sequence length="126" mass="14504">MAEIGNQVSRSIFSEESNDEEKELQFQNIETQVSESLALLCQAPSISPEPEIEIDSEGEYYLSEPGPAENEEISCESMLDAQIAEITRLVEIAPFYRIVRWIEFFVYSYACLYIFVNCFLSAEKFY</sequence>
<evidence type="ECO:0000256" key="2">
    <source>
        <dbReference type="SAM" id="Phobius"/>
    </source>
</evidence>
<feature type="transmembrane region" description="Helical" evidence="2">
    <location>
        <begin position="104"/>
        <end position="122"/>
    </location>
</feature>
<protein>
    <submittedName>
        <fullName evidence="3">Uncharacterized protein</fullName>
    </submittedName>
</protein>
<name>E4Y1B0_OIKDI</name>
<dbReference type="AlphaFoldDB" id="E4Y1B0"/>
<accession>E4Y1B0</accession>
<dbReference type="EMBL" id="FN653597">
    <property type="protein sequence ID" value="CBY17776.1"/>
    <property type="molecule type" value="Genomic_DNA"/>
</dbReference>
<organism evidence="3">
    <name type="scientific">Oikopleura dioica</name>
    <name type="common">Tunicate</name>
    <dbReference type="NCBI Taxonomy" id="34765"/>
    <lineage>
        <taxon>Eukaryota</taxon>
        <taxon>Metazoa</taxon>
        <taxon>Chordata</taxon>
        <taxon>Tunicata</taxon>
        <taxon>Appendicularia</taxon>
        <taxon>Copelata</taxon>
        <taxon>Oikopleuridae</taxon>
        <taxon>Oikopleura</taxon>
    </lineage>
</organism>
<evidence type="ECO:0000313" key="3">
    <source>
        <dbReference type="EMBL" id="CBY17776.1"/>
    </source>
</evidence>
<dbReference type="Proteomes" id="UP000001307">
    <property type="component" value="Unassembled WGS sequence"/>
</dbReference>
<feature type="compositionally biased region" description="Polar residues" evidence="1">
    <location>
        <begin position="1"/>
        <end position="15"/>
    </location>
</feature>